<evidence type="ECO:0000313" key="2">
    <source>
        <dbReference type="EMBL" id="KIU13566.1"/>
    </source>
</evidence>
<dbReference type="EMBL" id="JXST01000085">
    <property type="protein sequence ID" value="KIU13566.1"/>
    <property type="molecule type" value="Genomic_DNA"/>
</dbReference>
<organism evidence="2 3">
    <name type="scientific">Mycolicibacterium llatzerense</name>
    <dbReference type="NCBI Taxonomy" id="280871"/>
    <lineage>
        <taxon>Bacteria</taxon>
        <taxon>Bacillati</taxon>
        <taxon>Actinomycetota</taxon>
        <taxon>Actinomycetes</taxon>
        <taxon>Mycobacteriales</taxon>
        <taxon>Mycobacteriaceae</taxon>
        <taxon>Mycolicibacterium</taxon>
    </lineage>
</organism>
<dbReference type="Pfam" id="PF02627">
    <property type="entry name" value="CMD"/>
    <property type="match status" value="1"/>
</dbReference>
<dbReference type="Proteomes" id="UP000032221">
    <property type="component" value="Unassembled WGS sequence"/>
</dbReference>
<dbReference type="PANTHER" id="PTHR34846:SF10">
    <property type="entry name" value="CYTOPLASMIC PROTEIN"/>
    <property type="match status" value="1"/>
</dbReference>
<sequence length="156" mass="17163">MLGNVRFENIRFDPDLTPFHQLAKDMAAQFGYSANLSGDRSLLQLLRLRVAQLNPCSYCLILHAAVAASIGIPSEQAAHLASWRESSMFSPAERAALAYCEGLTSFCHVQVPALHDELRLHFTERDVAEIAAVIINMNVWTRLKLAQGAIPVASAM</sequence>
<keyword evidence="2" id="KW-0575">Peroxidase</keyword>
<feature type="domain" description="Carboxymuconolactone decarboxylase-like" evidence="1">
    <location>
        <begin position="39"/>
        <end position="99"/>
    </location>
</feature>
<dbReference type="PATRIC" id="fig|280871.6.peg.6068"/>
<dbReference type="AlphaFoldDB" id="A0A0D1LC88"/>
<keyword evidence="2" id="KW-0560">Oxidoreductase</keyword>
<dbReference type="Gene3D" id="1.20.1290.10">
    <property type="entry name" value="AhpD-like"/>
    <property type="match status" value="1"/>
</dbReference>
<dbReference type="STRING" id="280871.TL10_29225"/>
<dbReference type="InterPro" id="IPR003779">
    <property type="entry name" value="CMD-like"/>
</dbReference>
<proteinExistence type="predicted"/>
<accession>A0A0D1LC88</accession>
<keyword evidence="3" id="KW-1185">Reference proteome</keyword>
<name>A0A0D1LC88_9MYCO</name>
<evidence type="ECO:0000313" key="3">
    <source>
        <dbReference type="Proteomes" id="UP000032221"/>
    </source>
</evidence>
<protein>
    <submittedName>
        <fullName evidence="2">Alkylhydroperoxidase</fullName>
    </submittedName>
</protein>
<dbReference type="InterPro" id="IPR029032">
    <property type="entry name" value="AhpD-like"/>
</dbReference>
<dbReference type="NCBIfam" id="TIGR00778">
    <property type="entry name" value="ahpD_dom"/>
    <property type="match status" value="1"/>
</dbReference>
<gene>
    <name evidence="2" type="ORF">TL10_29225</name>
</gene>
<dbReference type="InterPro" id="IPR004675">
    <property type="entry name" value="AhpD_core"/>
</dbReference>
<comment type="caution">
    <text evidence="2">The sequence shown here is derived from an EMBL/GenBank/DDBJ whole genome shotgun (WGS) entry which is preliminary data.</text>
</comment>
<dbReference type="OrthoDB" id="9801997at2"/>
<dbReference type="PANTHER" id="PTHR34846">
    <property type="entry name" value="4-CARBOXYMUCONOLACTONE DECARBOXYLASE FAMILY PROTEIN (AFU_ORTHOLOGUE AFUA_6G11590)"/>
    <property type="match status" value="1"/>
</dbReference>
<dbReference type="GO" id="GO:0051920">
    <property type="term" value="F:peroxiredoxin activity"/>
    <property type="evidence" value="ECO:0007669"/>
    <property type="project" value="InterPro"/>
</dbReference>
<evidence type="ECO:0000259" key="1">
    <source>
        <dbReference type="Pfam" id="PF02627"/>
    </source>
</evidence>
<dbReference type="SUPFAM" id="SSF69118">
    <property type="entry name" value="AhpD-like"/>
    <property type="match status" value="1"/>
</dbReference>
<reference evidence="2 3" key="1">
    <citation type="submission" date="2015-01" db="EMBL/GenBank/DDBJ databases">
        <title>Genome sequence of Mycobacterium llatzerense and Mycobacterium immunogenum recovered from brain abscess.</title>
        <authorList>
            <person name="Greninger A.L."/>
            <person name="Langelier C."/>
            <person name="Cunningham G."/>
            <person name="Chiu C.Y."/>
            <person name="Miller S."/>
        </authorList>
    </citation>
    <scope>NUCLEOTIDE SEQUENCE [LARGE SCALE GENOMIC DNA]</scope>
    <source>
        <strain evidence="2 3">CLUC14</strain>
    </source>
</reference>